<dbReference type="eggNOG" id="COG2983">
    <property type="taxonomic scope" value="Bacteria"/>
</dbReference>
<protein>
    <submittedName>
        <fullName evidence="1">Uncharacterized protein</fullName>
    </submittedName>
</protein>
<gene>
    <name evidence="1" type="ordered locus">Kkor_1396</name>
</gene>
<dbReference type="PANTHER" id="PTHR37421:SF1">
    <property type="entry name" value="UPF0260 PROTEIN YCGN"/>
    <property type="match status" value="1"/>
</dbReference>
<dbReference type="KEGG" id="kko:Kkor_1396"/>
<dbReference type="NCBIfam" id="NF003501">
    <property type="entry name" value="PRK05170.1-5"/>
    <property type="match status" value="1"/>
</dbReference>
<dbReference type="Pfam" id="PF03692">
    <property type="entry name" value="CxxCxxCC"/>
    <property type="match status" value="1"/>
</dbReference>
<name>C7RC16_KANKD</name>
<evidence type="ECO:0000313" key="1">
    <source>
        <dbReference type="EMBL" id="ACV26808.1"/>
    </source>
</evidence>
<organism evidence="1 2">
    <name type="scientific">Kangiella koreensis (strain DSM 16069 / JCM 12317 / KCTC 12182 / SW-125)</name>
    <dbReference type="NCBI Taxonomy" id="523791"/>
    <lineage>
        <taxon>Bacteria</taxon>
        <taxon>Pseudomonadati</taxon>
        <taxon>Pseudomonadota</taxon>
        <taxon>Gammaproteobacteria</taxon>
        <taxon>Kangiellales</taxon>
        <taxon>Kangiellaceae</taxon>
        <taxon>Kangiella</taxon>
    </lineage>
</organism>
<dbReference type="InterPro" id="IPR008228">
    <property type="entry name" value="UCP006173"/>
</dbReference>
<dbReference type="PANTHER" id="PTHR37421">
    <property type="entry name" value="UPF0260 PROTEIN YCGN"/>
    <property type="match status" value="1"/>
</dbReference>
<dbReference type="EMBL" id="CP001707">
    <property type="protein sequence ID" value="ACV26808.1"/>
    <property type="molecule type" value="Genomic_DNA"/>
</dbReference>
<dbReference type="AlphaFoldDB" id="C7RC16"/>
<reference evidence="1 2" key="1">
    <citation type="journal article" date="2009" name="Stand. Genomic Sci.">
        <title>Complete genome sequence of Kangiella koreensis type strain (SW-125).</title>
        <authorList>
            <person name="Han C."/>
            <person name="Sikorski J."/>
            <person name="Lapidus A."/>
            <person name="Nolan M."/>
            <person name="Glavina Del Rio T."/>
            <person name="Tice H."/>
            <person name="Cheng J.F."/>
            <person name="Lucas S."/>
            <person name="Chen F."/>
            <person name="Copeland A."/>
            <person name="Ivanova N."/>
            <person name="Mavromatis K."/>
            <person name="Ovchinnikova G."/>
            <person name="Pati A."/>
            <person name="Bruce D."/>
            <person name="Goodwin L."/>
            <person name="Pitluck S."/>
            <person name="Chen A."/>
            <person name="Palaniappan K."/>
            <person name="Land M."/>
            <person name="Hauser L."/>
            <person name="Chang Y.J."/>
            <person name="Jeffries C.D."/>
            <person name="Chain P."/>
            <person name="Saunders E."/>
            <person name="Brettin T."/>
            <person name="Goker M."/>
            <person name="Tindall B.J."/>
            <person name="Bristow J."/>
            <person name="Eisen J.A."/>
            <person name="Markowitz V."/>
            <person name="Hugenholtz P."/>
            <person name="Kyrpides N.C."/>
            <person name="Klenk H.P."/>
            <person name="Detter J.C."/>
        </authorList>
    </citation>
    <scope>NUCLEOTIDE SEQUENCE [LARGE SCALE GENOMIC DNA]</scope>
    <source>
        <strain evidence="2">DSM 16069 / KCTC 12182 / SW-125</strain>
    </source>
</reference>
<dbReference type="NCBIfam" id="NF003507">
    <property type="entry name" value="PRK05170.2-5"/>
    <property type="match status" value="1"/>
</dbReference>
<dbReference type="InParanoid" id="C7RC16"/>
<dbReference type="Proteomes" id="UP000001231">
    <property type="component" value="Chromosome"/>
</dbReference>
<dbReference type="HOGENOM" id="CLU_109769_0_1_6"/>
<dbReference type="InterPro" id="IPR005358">
    <property type="entry name" value="Puta_zinc/iron-chelating_dom"/>
</dbReference>
<dbReference type="STRING" id="523791.Kkor_1396"/>
<sequence length="150" mass="17196">MSVDKFWLTTALKDMTHEQWESLCDGCAKCCCVQFIDDDDDLLMQTDVSCRLLDTKSLACTDYEHRTSKVPDCVQLTADTIEEYFWLPDTCAYRLVAEGKDLPDWHYLISGDKQLVHKKGHSIKGKVISETKLTAEEVEDRIISWIPLSD</sequence>
<dbReference type="OrthoDB" id="9786855at2"/>
<evidence type="ECO:0000313" key="2">
    <source>
        <dbReference type="Proteomes" id="UP000001231"/>
    </source>
</evidence>
<proteinExistence type="predicted"/>
<dbReference type="PIRSF" id="PIRSF006173">
    <property type="entry name" value="UCP006173"/>
    <property type="match status" value="1"/>
</dbReference>
<dbReference type="FunCoup" id="C7RC16">
    <property type="interactions" value="31"/>
</dbReference>
<keyword evidence="2" id="KW-1185">Reference proteome</keyword>
<dbReference type="RefSeq" id="WP_012801322.1">
    <property type="nucleotide sequence ID" value="NC_013166.1"/>
</dbReference>
<accession>C7RC16</accession>